<proteinExistence type="predicted"/>
<name>A0A645C9N5_9ZZZZ</name>
<evidence type="ECO:0000313" key="1">
    <source>
        <dbReference type="EMBL" id="MPM73214.1"/>
    </source>
</evidence>
<comment type="caution">
    <text evidence="1">The sequence shown here is derived from an EMBL/GenBank/DDBJ whole genome shotgun (WGS) entry which is preliminary data.</text>
</comment>
<reference evidence="1" key="1">
    <citation type="submission" date="2019-08" db="EMBL/GenBank/DDBJ databases">
        <authorList>
            <person name="Kucharzyk K."/>
            <person name="Murdoch R.W."/>
            <person name="Higgins S."/>
            <person name="Loffler F."/>
        </authorList>
    </citation>
    <scope>NUCLEOTIDE SEQUENCE</scope>
</reference>
<gene>
    <name evidence="1" type="ORF">SDC9_120190</name>
</gene>
<dbReference type="AlphaFoldDB" id="A0A645C9N5"/>
<accession>A0A645C9N5</accession>
<evidence type="ECO:0008006" key="2">
    <source>
        <dbReference type="Google" id="ProtNLM"/>
    </source>
</evidence>
<sequence>MMFLWLLLIGLVLYFVLVKPGKREDFAAKSAEDPDEVLKRRFVNGEITEEEYKNMLKIVNE</sequence>
<dbReference type="EMBL" id="VSSQ01025215">
    <property type="protein sequence ID" value="MPM73214.1"/>
    <property type="molecule type" value="Genomic_DNA"/>
</dbReference>
<protein>
    <recommendedName>
        <fullName evidence="2">SHOCT domain-containing protein</fullName>
    </recommendedName>
</protein>
<organism evidence="1">
    <name type="scientific">bioreactor metagenome</name>
    <dbReference type="NCBI Taxonomy" id="1076179"/>
    <lineage>
        <taxon>unclassified sequences</taxon>
        <taxon>metagenomes</taxon>
        <taxon>ecological metagenomes</taxon>
    </lineage>
</organism>